<protein>
    <submittedName>
        <fullName evidence="2">Uncharacterized protein</fullName>
    </submittedName>
</protein>
<dbReference type="PANTHER" id="PTHR41747">
    <property type="entry name" value="CHROMOSOME UNDETERMINED SCAFFOLD_128, WHOLE GENOME SHOTGUN SEQUENCE"/>
    <property type="match status" value="1"/>
</dbReference>
<proteinExistence type="predicted"/>
<accession>A0A7S3FYT3</accession>
<evidence type="ECO:0000256" key="1">
    <source>
        <dbReference type="SAM" id="MobiDB-lite"/>
    </source>
</evidence>
<dbReference type="EMBL" id="HBIA01012059">
    <property type="protein sequence ID" value="CAE0234289.1"/>
    <property type="molecule type" value="Transcribed_RNA"/>
</dbReference>
<gene>
    <name evidence="2" type="ORF">SRAS04492_LOCUS6093</name>
</gene>
<name>A0A7S3FYT3_9SPIT</name>
<sequence>MKSQVDQEVKKMEGSKGEWDRSTVASERQKQSVEEKVATRIANDILKDNQKLRGVHSNQSIKKILINEAKRQLLKEYGDSYNPPVMAKIVERGEVNRADPSNLPYLHKCPAV</sequence>
<dbReference type="PANTHER" id="PTHR41747:SF1">
    <property type="entry name" value="CHROMOSOME UNDETERMINED SCAFFOLD_128, WHOLE GENOME SHOTGUN SEQUENCE"/>
    <property type="match status" value="1"/>
</dbReference>
<evidence type="ECO:0000313" key="2">
    <source>
        <dbReference type="EMBL" id="CAE0234289.1"/>
    </source>
</evidence>
<dbReference type="AlphaFoldDB" id="A0A7S3FYT3"/>
<feature type="region of interest" description="Disordered" evidence="1">
    <location>
        <begin position="1"/>
        <end position="33"/>
    </location>
</feature>
<reference evidence="2" key="1">
    <citation type="submission" date="2021-01" db="EMBL/GenBank/DDBJ databases">
        <authorList>
            <person name="Corre E."/>
            <person name="Pelletier E."/>
            <person name="Niang G."/>
            <person name="Scheremetjew M."/>
            <person name="Finn R."/>
            <person name="Kale V."/>
            <person name="Holt S."/>
            <person name="Cochrane G."/>
            <person name="Meng A."/>
            <person name="Brown T."/>
            <person name="Cohen L."/>
        </authorList>
    </citation>
    <scope>NUCLEOTIDE SEQUENCE</scope>
    <source>
        <strain evidence="2">Ras09</strain>
    </source>
</reference>
<organism evidence="2">
    <name type="scientific">Strombidium rassoulzadegani</name>
    <dbReference type="NCBI Taxonomy" id="1082188"/>
    <lineage>
        <taxon>Eukaryota</taxon>
        <taxon>Sar</taxon>
        <taxon>Alveolata</taxon>
        <taxon>Ciliophora</taxon>
        <taxon>Intramacronucleata</taxon>
        <taxon>Spirotrichea</taxon>
        <taxon>Oligotrichia</taxon>
        <taxon>Strombidiidae</taxon>
        <taxon>Strombidium</taxon>
    </lineage>
</organism>